<dbReference type="EMBL" id="FQUS01000020">
    <property type="protein sequence ID" value="SHG14124.1"/>
    <property type="molecule type" value="Genomic_DNA"/>
</dbReference>
<accession>A0A1M5HDW1</accession>
<dbReference type="STRING" id="1194090.SAMN05443144_12012"/>
<evidence type="ECO:0000313" key="1">
    <source>
        <dbReference type="EMBL" id="SHG14124.1"/>
    </source>
</evidence>
<dbReference type="RefSeq" id="WP_170864434.1">
    <property type="nucleotide sequence ID" value="NZ_FQUS01000020.1"/>
</dbReference>
<dbReference type="Proteomes" id="UP000184041">
    <property type="component" value="Unassembled WGS sequence"/>
</dbReference>
<name>A0A1M5HDW1_9BACT</name>
<organism evidence="1 2">
    <name type="scientific">Fodinibius roseus</name>
    <dbReference type="NCBI Taxonomy" id="1194090"/>
    <lineage>
        <taxon>Bacteria</taxon>
        <taxon>Pseudomonadati</taxon>
        <taxon>Balneolota</taxon>
        <taxon>Balneolia</taxon>
        <taxon>Balneolales</taxon>
        <taxon>Balneolaceae</taxon>
        <taxon>Fodinibius</taxon>
    </lineage>
</organism>
<proteinExistence type="predicted"/>
<gene>
    <name evidence="1" type="ORF">SAMN05443144_12012</name>
</gene>
<protein>
    <submittedName>
        <fullName evidence="1">Uncharacterized protein</fullName>
    </submittedName>
</protein>
<evidence type="ECO:0000313" key="2">
    <source>
        <dbReference type="Proteomes" id="UP000184041"/>
    </source>
</evidence>
<dbReference type="AlphaFoldDB" id="A0A1M5HDW1"/>
<reference evidence="1 2" key="1">
    <citation type="submission" date="2016-11" db="EMBL/GenBank/DDBJ databases">
        <authorList>
            <person name="Jaros S."/>
            <person name="Januszkiewicz K."/>
            <person name="Wedrychowicz H."/>
        </authorList>
    </citation>
    <scope>NUCLEOTIDE SEQUENCE [LARGE SCALE GENOMIC DNA]</scope>
    <source>
        <strain evidence="1 2">DSM 21986</strain>
    </source>
</reference>
<keyword evidence="2" id="KW-1185">Reference proteome</keyword>
<sequence length="84" mass="9442">MIIFGKREKTSTEAENISILTGLFLREVVRAGKTEEQAAMLWRQRYSGRKEESRPAVKAANNEVAQNLKVLLHKPAGPGARKHK</sequence>